<dbReference type="InterPro" id="IPR014017">
    <property type="entry name" value="DNA_helicase_UvrD-like_C"/>
</dbReference>
<dbReference type="GO" id="GO:0016887">
    <property type="term" value="F:ATP hydrolysis activity"/>
    <property type="evidence" value="ECO:0007669"/>
    <property type="project" value="RHEA"/>
</dbReference>
<evidence type="ECO:0000256" key="6">
    <source>
        <dbReference type="ARBA" id="ARBA00023125"/>
    </source>
</evidence>
<reference evidence="15" key="1">
    <citation type="submission" date="2016-10" db="EMBL/GenBank/DDBJ databases">
        <title>Comparative genomics uncovers the prolific and rare metabolic potential of the cyanobacterial genus Moorea.</title>
        <authorList>
            <person name="Leao T."/>
            <person name="Castelao G."/>
            <person name="Korobeynikov A."/>
            <person name="Monroe E.A."/>
            <person name="Podell S."/>
            <person name="Glukhov E."/>
            <person name="Allen E."/>
            <person name="Gerwick W.H."/>
            <person name="Gerwick L."/>
        </authorList>
    </citation>
    <scope>NUCLEOTIDE SEQUENCE [LARGE SCALE GENOMIC DNA]</scope>
    <source>
        <strain evidence="15">PAL-8-15-08-1</strain>
    </source>
</reference>
<dbReference type="Gene3D" id="3.40.50.300">
    <property type="entry name" value="P-loop containing nucleotide triphosphate hydrolases"/>
    <property type="match status" value="2"/>
</dbReference>
<dbReference type="KEGG" id="mpro:BJP34_26160"/>
<comment type="catalytic activity">
    <reaction evidence="10">
        <text>ATP + H2O = ADP + phosphate + H(+)</text>
        <dbReference type="Rhea" id="RHEA:13065"/>
        <dbReference type="ChEBI" id="CHEBI:15377"/>
        <dbReference type="ChEBI" id="CHEBI:15378"/>
        <dbReference type="ChEBI" id="CHEBI:30616"/>
        <dbReference type="ChEBI" id="CHEBI:43474"/>
        <dbReference type="ChEBI" id="CHEBI:456216"/>
        <dbReference type="EC" id="5.6.2.4"/>
    </reaction>
</comment>
<dbReference type="GO" id="GO:0005829">
    <property type="term" value="C:cytosol"/>
    <property type="evidence" value="ECO:0007669"/>
    <property type="project" value="TreeGrafter"/>
</dbReference>
<dbReference type="InterPro" id="IPR014016">
    <property type="entry name" value="UvrD-like_ATP-bd"/>
</dbReference>
<dbReference type="STRING" id="1458985.BJP34_26160"/>
<accession>A0A1D8TXU2</accession>
<dbReference type="GO" id="GO:0003677">
    <property type="term" value="F:DNA binding"/>
    <property type="evidence" value="ECO:0007669"/>
    <property type="project" value="UniProtKB-KW"/>
</dbReference>
<keyword evidence="4 11" id="KW-0347">Helicase</keyword>
<evidence type="ECO:0000256" key="10">
    <source>
        <dbReference type="ARBA" id="ARBA00048988"/>
    </source>
</evidence>
<evidence type="ECO:0000256" key="11">
    <source>
        <dbReference type="PROSITE-ProRule" id="PRU00560"/>
    </source>
</evidence>
<gene>
    <name evidence="14" type="ORF">BJP34_26160</name>
</gene>
<keyword evidence="6" id="KW-0238">DNA-binding</keyword>
<evidence type="ECO:0000256" key="5">
    <source>
        <dbReference type="ARBA" id="ARBA00022840"/>
    </source>
</evidence>
<evidence type="ECO:0000256" key="1">
    <source>
        <dbReference type="ARBA" id="ARBA00009922"/>
    </source>
</evidence>
<dbReference type="FunFam" id="1.10.10.160:FF:000001">
    <property type="entry name" value="ATP-dependent DNA helicase"/>
    <property type="match status" value="1"/>
</dbReference>
<dbReference type="InterPro" id="IPR036844">
    <property type="entry name" value="Hint_dom_sf"/>
</dbReference>
<dbReference type="Pfam" id="PF13361">
    <property type="entry name" value="UvrD_C"/>
    <property type="match status" value="1"/>
</dbReference>
<dbReference type="PANTHER" id="PTHR11070:SF2">
    <property type="entry name" value="ATP-DEPENDENT DNA HELICASE SRS2"/>
    <property type="match status" value="1"/>
</dbReference>
<dbReference type="InterPro" id="IPR013986">
    <property type="entry name" value="DExx_box_DNA_helicase_dom_sf"/>
</dbReference>
<feature type="domain" description="UvrD-like helicase ATP-binding" evidence="12">
    <location>
        <begin position="9"/>
        <end position="347"/>
    </location>
</feature>
<evidence type="ECO:0000259" key="12">
    <source>
        <dbReference type="PROSITE" id="PS51198"/>
    </source>
</evidence>
<dbReference type="InterPro" id="IPR000212">
    <property type="entry name" value="DNA_helicase_UvrD/REP"/>
</dbReference>
<evidence type="ECO:0000256" key="2">
    <source>
        <dbReference type="ARBA" id="ARBA00022741"/>
    </source>
</evidence>
<dbReference type="CDD" id="cd18807">
    <property type="entry name" value="SF1_C_UvrD"/>
    <property type="match status" value="1"/>
</dbReference>
<sequence length="979" mass="111864">MSTTPDFLSHLNPSQLQAVEHFCGPLLVVAGAGSGKTRALTYRIANLILKHKVSPENILAVTFTNKAAREMKGRIEQIFAQQLAEQKYGQRLELLPEDQQTQLRSRVYRTITKPLWIGTFHSLFARILRFDINKYQDDQGRKWNRNFSIFDESDAQTVVKTIVTQTLNLDDHKFNPRSVRYAISNAKNRGLSPQQFELEQSNFRGRVIADVYSHYQEQLAANNALDFDDLILVPMRLFQQNESVLSYWHQQFYHILVDEYQDTNRIQYELIRLLTTKGETRKSQWDWQNRSVFVVGDADQCQPPGTQVLTTEGYVPIEALDPNQHRLVSYNPHSSAVVGRVEGYRFNKASRPFSGHLIEVTVDNQTTRSTPNHRWPIRWNQQAKEKTHVVYLIRRGQWYRVGWCKLFKSDGGFQLGYRARVEKADAAWILVTTDNRTEASFKVSYIAARYGIPTAPFEPMNGATEYTRQMLEQLFNALGDVLPERGISCLQDFGLDPNYPIYSPDIAYQGGRGKSTIELAAINLLPKLMDIAVYQGGKTVAWKPIRIQLQEYSGLVYSLEVEKHHVYFSDGLLTHNSIYSFRMADFTILLGFQQDFGDGLPDQDTRTMVKLEENYRSRENILQAANHLIENNTQRIDKVLRATRGVGEKIYCYSADDELEEAQFVVSKIIQLKRQNPEIDGGSFAILYRTNAQSRAFEDVLIRADILYTVVGGLKFYDRKEIKDALAYLRAIANPSDTVSLLRIINTPRRGIGQTTINNLVAAAQELGVPLWEILSDETSVHTFAGRSAKAVKKFSQLMSQWQEQLEDRTALEILKGIMEESGYIGDLRNKGTEEAENRLENIVELFNAVLQFQEENEETSLEGFLANATLASDMDNLEEGKKAVSLMTLHSAKGLEFPIVFLVGLEQGLFPHSRSLRDPVALEEERRLCYVGITRAQEQLFLSHAHERRFYGNREPANPSQFLKELPSELIDSKVGMF</sequence>
<dbReference type="PROSITE" id="PS50818">
    <property type="entry name" value="INTEIN_C_TER"/>
    <property type="match status" value="1"/>
</dbReference>
<evidence type="ECO:0000313" key="14">
    <source>
        <dbReference type="EMBL" id="AOX02458.1"/>
    </source>
</evidence>
<feature type="binding site" evidence="11">
    <location>
        <begin position="30"/>
        <end position="37"/>
    </location>
    <ligand>
        <name>ATP</name>
        <dbReference type="ChEBI" id="CHEBI:30616"/>
    </ligand>
</feature>
<dbReference type="Proteomes" id="UP000177870">
    <property type="component" value="Chromosome"/>
</dbReference>
<evidence type="ECO:0000259" key="13">
    <source>
        <dbReference type="PROSITE" id="PS51217"/>
    </source>
</evidence>
<evidence type="ECO:0000256" key="9">
    <source>
        <dbReference type="ARBA" id="ARBA00034808"/>
    </source>
</evidence>
<dbReference type="GO" id="GO:0009314">
    <property type="term" value="P:response to radiation"/>
    <property type="evidence" value="ECO:0007669"/>
    <property type="project" value="UniProtKB-ARBA"/>
</dbReference>
<evidence type="ECO:0000313" key="15">
    <source>
        <dbReference type="Proteomes" id="UP000177870"/>
    </source>
</evidence>
<keyword evidence="7" id="KW-0413">Isomerase</keyword>
<evidence type="ECO:0000256" key="3">
    <source>
        <dbReference type="ARBA" id="ARBA00022801"/>
    </source>
</evidence>
<comment type="catalytic activity">
    <reaction evidence="8">
        <text>Couples ATP hydrolysis with the unwinding of duplex DNA by translocating in the 3'-5' direction.</text>
        <dbReference type="EC" id="5.6.2.4"/>
    </reaction>
</comment>
<dbReference type="RefSeq" id="WP_070394865.1">
    <property type="nucleotide sequence ID" value="NZ_CP017599.1"/>
</dbReference>
<dbReference type="Gene3D" id="2.170.16.10">
    <property type="entry name" value="Hedgehog/Intein (Hint) domain"/>
    <property type="match status" value="1"/>
</dbReference>
<dbReference type="SUPFAM" id="SSF51294">
    <property type="entry name" value="Hedgehog/intein (Hint) domain"/>
    <property type="match status" value="1"/>
</dbReference>
<dbReference type="Gene3D" id="1.10.486.10">
    <property type="entry name" value="PCRA, domain 4"/>
    <property type="match status" value="1"/>
</dbReference>
<keyword evidence="3 11" id="KW-0378">Hydrolase</keyword>
<dbReference type="PANTHER" id="PTHR11070">
    <property type="entry name" value="UVRD / RECB / PCRA DNA HELICASE FAMILY MEMBER"/>
    <property type="match status" value="1"/>
</dbReference>
<name>A0A1D8TXU2_9CYAN</name>
<proteinExistence type="inferred from homology"/>
<dbReference type="SUPFAM" id="SSF52540">
    <property type="entry name" value="P-loop containing nucleoside triphosphate hydrolases"/>
    <property type="match status" value="3"/>
</dbReference>
<feature type="domain" description="UvrD-like helicase C-terminal" evidence="13">
    <location>
        <begin position="619"/>
        <end position="895"/>
    </location>
</feature>
<dbReference type="PROSITE" id="PS51217">
    <property type="entry name" value="UVRD_HELICASE_CTER"/>
    <property type="match status" value="1"/>
</dbReference>
<protein>
    <recommendedName>
        <fullName evidence="9">DNA 3'-5' helicase</fullName>
        <ecNumber evidence="9">5.6.2.4</ecNumber>
    </recommendedName>
</protein>
<dbReference type="AlphaFoldDB" id="A0A1D8TXU2"/>
<evidence type="ECO:0000256" key="8">
    <source>
        <dbReference type="ARBA" id="ARBA00034617"/>
    </source>
</evidence>
<dbReference type="EMBL" id="CP017599">
    <property type="protein sequence ID" value="AOX02458.1"/>
    <property type="molecule type" value="Genomic_DNA"/>
</dbReference>
<dbReference type="PROSITE" id="PS51198">
    <property type="entry name" value="UVRD_HELICASE_ATP_BIND"/>
    <property type="match status" value="1"/>
</dbReference>
<dbReference type="Pfam" id="PF00580">
    <property type="entry name" value="UvrD-helicase"/>
    <property type="match status" value="1"/>
</dbReference>
<dbReference type="InterPro" id="IPR027417">
    <property type="entry name" value="P-loop_NTPase"/>
</dbReference>
<organism evidence="14 15">
    <name type="scientific">Moorena producens PAL-8-15-08-1</name>
    <dbReference type="NCBI Taxonomy" id="1458985"/>
    <lineage>
        <taxon>Bacteria</taxon>
        <taxon>Bacillati</taxon>
        <taxon>Cyanobacteriota</taxon>
        <taxon>Cyanophyceae</taxon>
        <taxon>Coleofasciculales</taxon>
        <taxon>Coleofasciculaceae</taxon>
        <taxon>Moorena</taxon>
    </lineage>
</organism>
<dbReference type="GO" id="GO:0005524">
    <property type="term" value="F:ATP binding"/>
    <property type="evidence" value="ECO:0007669"/>
    <property type="project" value="UniProtKB-UniRule"/>
</dbReference>
<comment type="similarity">
    <text evidence="1">Belongs to the helicase family. UvrD subfamily.</text>
</comment>
<keyword evidence="2 11" id="KW-0547">Nucleotide-binding</keyword>
<dbReference type="GO" id="GO:0000725">
    <property type="term" value="P:recombinational repair"/>
    <property type="evidence" value="ECO:0007669"/>
    <property type="project" value="TreeGrafter"/>
</dbReference>
<dbReference type="EC" id="5.6.2.4" evidence="9"/>
<dbReference type="FunFam" id="1.10.486.10:FF:000003">
    <property type="entry name" value="ATP-dependent DNA helicase"/>
    <property type="match status" value="1"/>
</dbReference>
<dbReference type="CDD" id="cd17932">
    <property type="entry name" value="DEXQc_UvrD"/>
    <property type="match status" value="1"/>
</dbReference>
<dbReference type="InterPro" id="IPR030934">
    <property type="entry name" value="Intein_C"/>
</dbReference>
<dbReference type="NCBIfam" id="TIGR01443">
    <property type="entry name" value="intein_Cterm"/>
    <property type="match status" value="1"/>
</dbReference>
<keyword evidence="5 11" id="KW-0067">ATP-binding</keyword>
<evidence type="ECO:0000256" key="4">
    <source>
        <dbReference type="ARBA" id="ARBA00022806"/>
    </source>
</evidence>
<evidence type="ECO:0000256" key="7">
    <source>
        <dbReference type="ARBA" id="ARBA00023235"/>
    </source>
</evidence>
<dbReference type="Gene3D" id="1.10.10.160">
    <property type="match status" value="1"/>
</dbReference>
<dbReference type="OrthoDB" id="9810135at2"/>
<dbReference type="GO" id="GO:0033202">
    <property type="term" value="C:DNA helicase complex"/>
    <property type="evidence" value="ECO:0007669"/>
    <property type="project" value="TreeGrafter"/>
</dbReference>
<dbReference type="GO" id="GO:0043138">
    <property type="term" value="F:3'-5' DNA helicase activity"/>
    <property type="evidence" value="ECO:0007669"/>
    <property type="project" value="UniProtKB-EC"/>
</dbReference>